<reference evidence="3 4" key="1">
    <citation type="submission" date="2016-10" db="EMBL/GenBank/DDBJ databases">
        <authorList>
            <person name="de Groot N.N."/>
        </authorList>
    </citation>
    <scope>NUCLEOTIDE SEQUENCE [LARGE SCALE GENOMIC DNA]</scope>
    <source>
        <strain evidence="3 4">NLAE-zl-G419</strain>
    </source>
</reference>
<name>A0A1I2KXH1_9CLOT</name>
<organism evidence="3 4">
    <name type="scientific">Clostridium cadaveris</name>
    <dbReference type="NCBI Taxonomy" id="1529"/>
    <lineage>
        <taxon>Bacteria</taxon>
        <taxon>Bacillati</taxon>
        <taxon>Bacillota</taxon>
        <taxon>Clostridia</taxon>
        <taxon>Eubacteriales</taxon>
        <taxon>Clostridiaceae</taxon>
        <taxon>Clostridium</taxon>
    </lineage>
</organism>
<feature type="transmembrane region" description="Helical" evidence="1">
    <location>
        <begin position="37"/>
        <end position="54"/>
    </location>
</feature>
<feature type="transmembrane region" description="Helical" evidence="1">
    <location>
        <begin position="12"/>
        <end position="31"/>
    </location>
</feature>
<accession>A0A1I2KXH1</accession>
<dbReference type="GeneID" id="90545623"/>
<dbReference type="Proteomes" id="UP000246114">
    <property type="component" value="Unassembled WGS sequence"/>
</dbReference>
<dbReference type="EMBL" id="QAMZ01000037">
    <property type="protein sequence ID" value="PWL53384.1"/>
    <property type="molecule type" value="Genomic_DNA"/>
</dbReference>
<evidence type="ECO:0000313" key="4">
    <source>
        <dbReference type="Proteomes" id="UP000182135"/>
    </source>
</evidence>
<feature type="transmembrane region" description="Helical" evidence="1">
    <location>
        <begin position="125"/>
        <end position="148"/>
    </location>
</feature>
<proteinExistence type="predicted"/>
<feature type="transmembrane region" description="Helical" evidence="1">
    <location>
        <begin position="95"/>
        <end position="113"/>
    </location>
</feature>
<dbReference type="eggNOG" id="ENOG5031UAF">
    <property type="taxonomic scope" value="Bacteria"/>
</dbReference>
<protein>
    <recommendedName>
        <fullName evidence="6">DUF340 domain-containing protein</fullName>
    </recommendedName>
</protein>
<dbReference type="AlphaFoldDB" id="A0A1I2KXH1"/>
<evidence type="ECO:0000313" key="2">
    <source>
        <dbReference type="EMBL" id="PWL53384.1"/>
    </source>
</evidence>
<feature type="transmembrane region" description="Helical" evidence="1">
    <location>
        <begin position="66"/>
        <end position="83"/>
    </location>
</feature>
<keyword evidence="1" id="KW-0472">Membrane</keyword>
<reference evidence="2 5" key="2">
    <citation type="submission" date="2018-03" db="EMBL/GenBank/DDBJ databases">
        <title>The uncultured portion of the human microbiome is neutrally assembled.</title>
        <authorList>
            <person name="Jeraldo P."/>
            <person name="Boardman L."/>
            <person name="White B.A."/>
            <person name="Nelson H."/>
            <person name="Goldenfeld N."/>
            <person name="Chia N."/>
        </authorList>
    </citation>
    <scope>NUCLEOTIDE SEQUENCE [LARGE SCALE GENOMIC DNA]</scope>
    <source>
        <strain evidence="2">CIM:MAG 903</strain>
    </source>
</reference>
<evidence type="ECO:0000313" key="5">
    <source>
        <dbReference type="Proteomes" id="UP000246114"/>
    </source>
</evidence>
<evidence type="ECO:0000256" key="1">
    <source>
        <dbReference type="SAM" id="Phobius"/>
    </source>
</evidence>
<sequence>MKSTVLDIMEQLKYVVIIYGIVALIHIFSQGTEVKGLLLSTAVSFAMVFIALVLKNFIKKPNLPGFAWATLVSFFLTLPISPLQEFIVNSMGSMSFGLVGLPLVAFAGISVGDQLDVFKKLSWKIVLVSFVVMASTYFFSATIANLVLSTKGMI</sequence>
<keyword evidence="4" id="KW-1185">Reference proteome</keyword>
<dbReference type="OrthoDB" id="6443879at2"/>
<evidence type="ECO:0000313" key="3">
    <source>
        <dbReference type="EMBL" id="SFF70950.1"/>
    </source>
</evidence>
<dbReference type="RefSeq" id="WP_027639372.1">
    <property type="nucleotide sequence ID" value="NZ_BAAACD010000007.1"/>
</dbReference>
<keyword evidence="1" id="KW-0812">Transmembrane</keyword>
<dbReference type="EMBL" id="FOOE01000007">
    <property type="protein sequence ID" value="SFF70950.1"/>
    <property type="molecule type" value="Genomic_DNA"/>
</dbReference>
<evidence type="ECO:0008006" key="6">
    <source>
        <dbReference type="Google" id="ProtNLM"/>
    </source>
</evidence>
<keyword evidence="1" id="KW-1133">Transmembrane helix</keyword>
<dbReference type="Proteomes" id="UP000182135">
    <property type="component" value="Unassembled WGS sequence"/>
</dbReference>
<gene>
    <name evidence="2" type="ORF">DBY38_07755</name>
    <name evidence="3" type="ORF">SAMN04487885_107108</name>
</gene>
<dbReference type="STRING" id="1529.SAMN04487885_107108"/>